<organism evidence="1">
    <name type="scientific">marine sediment metagenome</name>
    <dbReference type="NCBI Taxonomy" id="412755"/>
    <lineage>
        <taxon>unclassified sequences</taxon>
        <taxon>metagenomes</taxon>
        <taxon>ecological metagenomes</taxon>
    </lineage>
</organism>
<name>A0A0F9SK04_9ZZZZ</name>
<accession>A0A0F9SK04</accession>
<gene>
    <name evidence="1" type="ORF">LCGC14_0442800</name>
</gene>
<protein>
    <submittedName>
        <fullName evidence="1">Uncharacterized protein</fullName>
    </submittedName>
</protein>
<dbReference type="AlphaFoldDB" id="A0A0F9SK04"/>
<dbReference type="EMBL" id="LAZR01000429">
    <property type="protein sequence ID" value="KKN69285.1"/>
    <property type="molecule type" value="Genomic_DNA"/>
</dbReference>
<reference evidence="1" key="1">
    <citation type="journal article" date="2015" name="Nature">
        <title>Complex archaea that bridge the gap between prokaryotes and eukaryotes.</title>
        <authorList>
            <person name="Spang A."/>
            <person name="Saw J.H."/>
            <person name="Jorgensen S.L."/>
            <person name="Zaremba-Niedzwiedzka K."/>
            <person name="Martijn J."/>
            <person name="Lind A.E."/>
            <person name="van Eijk R."/>
            <person name="Schleper C."/>
            <person name="Guy L."/>
            <person name="Ettema T.J."/>
        </authorList>
    </citation>
    <scope>NUCLEOTIDE SEQUENCE</scope>
</reference>
<proteinExistence type="predicted"/>
<evidence type="ECO:0000313" key="1">
    <source>
        <dbReference type="EMBL" id="KKN69285.1"/>
    </source>
</evidence>
<sequence length="46" mass="5317">MTKFVSGEYWLQNHKDCSGIAKGMIRDWPCSCNCHKQKSLENAEEL</sequence>
<comment type="caution">
    <text evidence="1">The sequence shown here is derived from an EMBL/GenBank/DDBJ whole genome shotgun (WGS) entry which is preliminary data.</text>
</comment>